<dbReference type="RefSeq" id="WP_078336067.1">
    <property type="nucleotide sequence ID" value="NZ_MAFQ01000015.1"/>
</dbReference>
<organism evidence="1 2">
    <name type="scientific">Mycobacteroides franklinii</name>
    <dbReference type="NCBI Taxonomy" id="948102"/>
    <lineage>
        <taxon>Bacteria</taxon>
        <taxon>Bacillati</taxon>
        <taxon>Actinomycetota</taxon>
        <taxon>Actinomycetes</taxon>
        <taxon>Mycobacteriales</taxon>
        <taxon>Mycobacteriaceae</taxon>
        <taxon>Mycobacteroides</taxon>
    </lineage>
</organism>
<accession>A0A4R5PG91</accession>
<dbReference type="AlphaFoldDB" id="A0A4R5PG91"/>
<evidence type="ECO:0000313" key="1">
    <source>
        <dbReference type="EMBL" id="TDH25354.1"/>
    </source>
</evidence>
<comment type="caution">
    <text evidence="1">The sequence shown here is derived from an EMBL/GenBank/DDBJ whole genome shotgun (WGS) entry which is preliminary data.</text>
</comment>
<protein>
    <submittedName>
        <fullName evidence="1">Uncharacterized protein</fullName>
    </submittedName>
</protein>
<evidence type="ECO:0000313" key="2">
    <source>
        <dbReference type="Proteomes" id="UP000295627"/>
    </source>
</evidence>
<dbReference type="Proteomes" id="UP000295627">
    <property type="component" value="Unassembled WGS sequence"/>
</dbReference>
<sequence length="131" mass="14897">MTDERLDNRVTVSIQELATVIASIRNLITEEWCAKYVKPQSHLLDYGAARELSVMVLRTINSKRLGYGEGTVAVNEDGRLARRYYSEAEKRLTWLLLDPPTDRPVEIDSGPELPGDGWKVIEDRPWEVVPS</sequence>
<name>A0A4R5PG91_9MYCO</name>
<reference evidence="1 2" key="1">
    <citation type="journal article" date="2019" name="Sci. Rep.">
        <title>Extended insight into the Mycobacterium chelonae-abscessus complex through whole genome sequencing of Mycobacterium salmoniphilum outbreak and Mycobacterium salmoniphilum-like strains.</title>
        <authorList>
            <person name="Behra P.R.K."/>
            <person name="Das S."/>
            <person name="Pettersson B.M.F."/>
            <person name="Shirreff L."/>
            <person name="DuCote T."/>
            <person name="Jacobsson K.G."/>
            <person name="Ennis D.G."/>
            <person name="Kirsebom L.A."/>
        </authorList>
    </citation>
    <scope>NUCLEOTIDE SEQUENCE [LARGE SCALE GENOMIC DNA]</scope>
    <source>
        <strain evidence="1 2">DSM 45524</strain>
    </source>
</reference>
<dbReference type="EMBL" id="RXLR01000006">
    <property type="protein sequence ID" value="TDH25354.1"/>
    <property type="molecule type" value="Genomic_DNA"/>
</dbReference>
<proteinExistence type="predicted"/>
<gene>
    <name evidence="1" type="ORF">EJ571_01730</name>
</gene>